<sequence>MQSKNLNMSKNVTKFPSKLQAKQDNMNFLEIQSTKSYNWPSKITNNKVMNLSQVKMIDKDNMNKAAKILGNMWQEQHGTFEQNQKEVSIEHLRKAQKEQLSPPSYCNIIQQYPSMKMDEELFMELIEGLNLE</sequence>
<evidence type="ECO:0000313" key="2">
    <source>
        <dbReference type="EMBL" id="CAL6041058.1"/>
    </source>
</evidence>
<reference evidence="1" key="1">
    <citation type="submission" date="2023-06" db="EMBL/GenBank/DDBJ databases">
        <authorList>
            <person name="Kurt Z."/>
        </authorList>
    </citation>
    <scope>NUCLEOTIDE SEQUENCE</scope>
</reference>
<name>A0AA86PR77_9EUKA</name>
<reference evidence="2 3" key="2">
    <citation type="submission" date="2024-07" db="EMBL/GenBank/DDBJ databases">
        <authorList>
            <person name="Akdeniz Z."/>
        </authorList>
    </citation>
    <scope>NUCLEOTIDE SEQUENCE [LARGE SCALE GENOMIC DNA]</scope>
</reference>
<evidence type="ECO:0000313" key="1">
    <source>
        <dbReference type="EMBL" id="CAI9943373.1"/>
    </source>
</evidence>
<organism evidence="1">
    <name type="scientific">Hexamita inflata</name>
    <dbReference type="NCBI Taxonomy" id="28002"/>
    <lineage>
        <taxon>Eukaryota</taxon>
        <taxon>Metamonada</taxon>
        <taxon>Diplomonadida</taxon>
        <taxon>Hexamitidae</taxon>
        <taxon>Hexamitinae</taxon>
        <taxon>Hexamita</taxon>
    </lineage>
</organism>
<proteinExistence type="predicted"/>
<comment type="caution">
    <text evidence="1">The sequence shown here is derived from an EMBL/GenBank/DDBJ whole genome shotgun (WGS) entry which is preliminary data.</text>
</comment>
<dbReference type="EMBL" id="CAXDID020000147">
    <property type="protein sequence ID" value="CAL6041058.1"/>
    <property type="molecule type" value="Genomic_DNA"/>
</dbReference>
<dbReference type="EMBL" id="CATOUU010000714">
    <property type="protein sequence ID" value="CAI9943373.1"/>
    <property type="molecule type" value="Genomic_DNA"/>
</dbReference>
<protein>
    <submittedName>
        <fullName evidence="2">Hypothetical_protein</fullName>
    </submittedName>
</protein>
<dbReference type="AlphaFoldDB" id="A0AA86PR77"/>
<keyword evidence="3" id="KW-1185">Reference proteome</keyword>
<accession>A0AA86PR77</accession>
<evidence type="ECO:0000313" key="3">
    <source>
        <dbReference type="Proteomes" id="UP001642409"/>
    </source>
</evidence>
<dbReference type="Proteomes" id="UP001642409">
    <property type="component" value="Unassembled WGS sequence"/>
</dbReference>
<gene>
    <name evidence="1" type="ORF">HINF_LOCUS31018</name>
    <name evidence="2" type="ORF">HINF_LOCUS38711</name>
</gene>